<feature type="domain" description="BRCT" evidence="3">
    <location>
        <begin position="435"/>
        <end position="528"/>
    </location>
</feature>
<evidence type="ECO:0000256" key="2">
    <source>
        <dbReference type="SAM" id="Phobius"/>
    </source>
</evidence>
<dbReference type="CDD" id="cd00027">
    <property type="entry name" value="BRCT"/>
    <property type="match status" value="1"/>
</dbReference>
<accession>X6ND42</accession>
<organism evidence="4 5">
    <name type="scientific">Reticulomyxa filosa</name>
    <dbReference type="NCBI Taxonomy" id="46433"/>
    <lineage>
        <taxon>Eukaryota</taxon>
        <taxon>Sar</taxon>
        <taxon>Rhizaria</taxon>
        <taxon>Retaria</taxon>
        <taxon>Foraminifera</taxon>
        <taxon>Monothalamids</taxon>
        <taxon>Reticulomyxidae</taxon>
        <taxon>Reticulomyxa</taxon>
    </lineage>
</organism>
<dbReference type="SUPFAM" id="SSF52113">
    <property type="entry name" value="BRCT domain"/>
    <property type="match status" value="1"/>
</dbReference>
<keyword evidence="2" id="KW-1133">Transmembrane helix</keyword>
<feature type="transmembrane region" description="Helical" evidence="2">
    <location>
        <begin position="380"/>
        <end position="406"/>
    </location>
</feature>
<feature type="compositionally biased region" description="Polar residues" evidence="1">
    <location>
        <begin position="187"/>
        <end position="196"/>
    </location>
</feature>
<dbReference type="Proteomes" id="UP000023152">
    <property type="component" value="Unassembled WGS sequence"/>
</dbReference>
<feature type="compositionally biased region" description="Basic and acidic residues" evidence="1">
    <location>
        <begin position="175"/>
        <end position="186"/>
    </location>
</feature>
<keyword evidence="2" id="KW-0812">Transmembrane</keyword>
<protein>
    <recommendedName>
        <fullName evidence="3">BRCT domain-containing protein</fullName>
    </recommendedName>
</protein>
<comment type="caution">
    <text evidence="4">The sequence shown here is derived from an EMBL/GenBank/DDBJ whole genome shotgun (WGS) entry which is preliminary data.</text>
</comment>
<feature type="region of interest" description="Disordered" evidence="1">
    <location>
        <begin position="262"/>
        <end position="301"/>
    </location>
</feature>
<sequence>MPLDENIILQLCRGLEVMKTILTCHVWYKCTFSVLLCSCEFPKLSQQIQLSENVIPKSSAVTVNCAHHVCKCESFFISVSILFFAINIWLLCIERSCALKEQATGCSQCKVSYWTKDMKDNVCINSIIENFYLLSEGVRRAAVLFKMDPKSLNIPIDTPELSFGQVLSYYNKNNSSKEEQNDKQENNSEGDINNVTSDKKINTAKRKRLEVEETVNEPPNEEVQIFLVPKSKRRRQNPYNGNTSGVSSIANEKEASLPLSLDLASTPSNNTQNLDSEKKISKPTSKRKSEKTDGGAITDEKREVLETGQRALATNTNKIITPKIICGSGLTTEMFSEMRKKAQSLGIEFTKKWEHGHTDLVLIAPDPRTKKPLCVLLLEYPWFFVNVIYVYIYIFKIISIFTLILIDLDDSFANGEIMDYRNYVCNYRQIPKEYVCQKYFDNILNFEIALGSTSIQQEKLQVLLVLGGAKVLELEEFENSLGSEGAKQTRLLICDHSTKQPEAKNLAHMYNCRVISQKWVVDSIYKTRNGIDEREQPPITKPLNLNKFDLEEGSCEN</sequence>
<dbReference type="AlphaFoldDB" id="X6ND42"/>
<gene>
    <name evidence="4" type="ORF">RFI_13485</name>
</gene>
<feature type="compositionally biased region" description="Basic and acidic residues" evidence="1">
    <location>
        <begin position="290"/>
        <end position="301"/>
    </location>
</feature>
<dbReference type="InterPro" id="IPR036420">
    <property type="entry name" value="BRCT_dom_sf"/>
</dbReference>
<dbReference type="EMBL" id="ASPP01009761">
    <property type="protein sequence ID" value="ETO23694.1"/>
    <property type="molecule type" value="Genomic_DNA"/>
</dbReference>
<feature type="region of interest" description="Disordered" evidence="1">
    <location>
        <begin position="174"/>
        <end position="200"/>
    </location>
</feature>
<dbReference type="PROSITE" id="PS50172">
    <property type="entry name" value="BRCT"/>
    <property type="match status" value="1"/>
</dbReference>
<keyword evidence="2" id="KW-0472">Membrane</keyword>
<evidence type="ECO:0000259" key="3">
    <source>
        <dbReference type="PROSITE" id="PS50172"/>
    </source>
</evidence>
<keyword evidence="5" id="KW-1185">Reference proteome</keyword>
<evidence type="ECO:0000313" key="5">
    <source>
        <dbReference type="Proteomes" id="UP000023152"/>
    </source>
</evidence>
<dbReference type="InterPro" id="IPR001357">
    <property type="entry name" value="BRCT_dom"/>
</dbReference>
<name>X6ND42_RETFI</name>
<reference evidence="4 5" key="1">
    <citation type="journal article" date="2013" name="Curr. Biol.">
        <title>The Genome of the Foraminiferan Reticulomyxa filosa.</title>
        <authorList>
            <person name="Glockner G."/>
            <person name="Hulsmann N."/>
            <person name="Schleicher M."/>
            <person name="Noegel A.A."/>
            <person name="Eichinger L."/>
            <person name="Gallinger C."/>
            <person name="Pawlowski J."/>
            <person name="Sierra R."/>
            <person name="Euteneuer U."/>
            <person name="Pillet L."/>
            <person name="Moustafa A."/>
            <person name="Platzer M."/>
            <person name="Groth M."/>
            <person name="Szafranski K."/>
            <person name="Schliwa M."/>
        </authorList>
    </citation>
    <scope>NUCLEOTIDE SEQUENCE [LARGE SCALE GENOMIC DNA]</scope>
</reference>
<feature type="transmembrane region" description="Helical" evidence="2">
    <location>
        <begin position="75"/>
        <end position="93"/>
    </location>
</feature>
<feature type="compositionally biased region" description="Polar residues" evidence="1">
    <location>
        <begin position="263"/>
        <end position="274"/>
    </location>
</feature>
<proteinExistence type="predicted"/>
<dbReference type="Gene3D" id="3.40.50.10190">
    <property type="entry name" value="BRCT domain"/>
    <property type="match status" value="1"/>
</dbReference>
<evidence type="ECO:0000313" key="4">
    <source>
        <dbReference type="EMBL" id="ETO23694.1"/>
    </source>
</evidence>
<evidence type="ECO:0000256" key="1">
    <source>
        <dbReference type="SAM" id="MobiDB-lite"/>
    </source>
</evidence>